<comment type="function">
    <text evidence="6">Plays an important role in the control of DNA replication and the maintenance of replication fork stability.</text>
</comment>
<feature type="region of interest" description="Disordered" evidence="7">
    <location>
        <begin position="349"/>
        <end position="368"/>
    </location>
</feature>
<comment type="subcellular location">
    <subcellularLocation>
        <location evidence="1 6">Nucleus</location>
    </subcellularLocation>
</comment>
<feature type="compositionally biased region" description="Polar residues" evidence="7">
    <location>
        <begin position="210"/>
        <end position="227"/>
    </location>
</feature>
<feature type="non-terminal residue" evidence="9">
    <location>
        <position position="518"/>
    </location>
</feature>
<keyword evidence="5 6" id="KW-0131">Cell cycle</keyword>
<feature type="compositionally biased region" description="Basic and acidic residues" evidence="7">
    <location>
        <begin position="228"/>
        <end position="237"/>
    </location>
</feature>
<feature type="region of interest" description="Disordered" evidence="7">
    <location>
        <begin position="208"/>
        <end position="237"/>
    </location>
</feature>
<feature type="domain" description="Chromosome segregation in meiosis protein 3" evidence="8">
    <location>
        <begin position="73"/>
        <end position="152"/>
    </location>
</feature>
<protein>
    <recommendedName>
        <fullName evidence="6">TIMELESS-interacting protein</fullName>
    </recommendedName>
</protein>
<reference evidence="9" key="1">
    <citation type="submission" date="2022-03" db="EMBL/GenBank/DDBJ databases">
        <authorList>
            <person name="Martin H S."/>
        </authorList>
    </citation>
    <scope>NUCLEOTIDE SEQUENCE</scope>
</reference>
<feature type="region of interest" description="Disordered" evidence="7">
    <location>
        <begin position="259"/>
        <end position="307"/>
    </location>
</feature>
<evidence type="ECO:0000256" key="7">
    <source>
        <dbReference type="SAM" id="MobiDB-lite"/>
    </source>
</evidence>
<evidence type="ECO:0000256" key="3">
    <source>
        <dbReference type="ARBA" id="ARBA00022763"/>
    </source>
</evidence>
<gene>
    <name evidence="9" type="ORF">IPOD504_LOCUS10558</name>
</gene>
<evidence type="ECO:0000256" key="1">
    <source>
        <dbReference type="ARBA" id="ARBA00004123"/>
    </source>
</evidence>
<feature type="region of interest" description="Disordered" evidence="7">
    <location>
        <begin position="20"/>
        <end position="67"/>
    </location>
</feature>
<evidence type="ECO:0000256" key="5">
    <source>
        <dbReference type="ARBA" id="ARBA00023306"/>
    </source>
</evidence>
<evidence type="ECO:0000256" key="2">
    <source>
        <dbReference type="ARBA" id="ARBA00006075"/>
    </source>
</evidence>
<keyword evidence="10" id="KW-1185">Reference proteome</keyword>
<comment type="similarity">
    <text evidence="2 6">Belongs to the CSM3 family.</text>
</comment>
<proteinExistence type="inferred from homology"/>
<feature type="compositionally biased region" description="Basic and acidic residues" evidence="7">
    <location>
        <begin position="353"/>
        <end position="365"/>
    </location>
</feature>
<dbReference type="EMBL" id="OW152837">
    <property type="protein sequence ID" value="CAH2058359.1"/>
    <property type="molecule type" value="Genomic_DNA"/>
</dbReference>
<dbReference type="InterPro" id="IPR040038">
    <property type="entry name" value="TIPIN/Csm3/Swi3"/>
</dbReference>
<evidence type="ECO:0000259" key="8">
    <source>
        <dbReference type="Pfam" id="PF07962"/>
    </source>
</evidence>
<dbReference type="Proteomes" id="UP000837857">
    <property type="component" value="Chromosome 25"/>
</dbReference>
<sequence>MMSLLEDIFLRDEADEARELERIIEGDEYDEKPQRSDSDDNSEKDDEAEEEKKRVDPSTTKTKRAVKNPRFILNPARLTGPRGIQVIPDHFKDFKFKGKGHEKEDLDLVLKKLEHWAYRLYPKFEFEDCLKKIETLGKKRPVMVHLHKIRSDQFVSEETIVQKDSSDEETVPIDKEEDEFDKLLQQQIELARSTPRPGSVKAHALENSFMDRSSITAPKATSSPSISEEQKERMMRNRKLAEERRLARLKNISTVTSAANKSTGNLPYNKPVEQTDKRNDDMGIDTDNIDLPRRHNRSNVIDSSDDEDGITTVSEAVTVDIHADINMKTTCSNHTKECNEEIRTENDFDSILNDDRDKDDGRNTNDSDNVINTECLAIANQDLTIRQNENVCEINDISKNKDQREENLDNSVFIIDAELSDNVSKYSKDADTIKDKETNHEYISEAIQHENMPCEENVTLYQDPDEITNGTVNQVTSGVFVVTEVNKTLVSNDKVNSKAHVEKELDDDLMDVDFTEDF</sequence>
<organism evidence="9 10">
    <name type="scientific">Iphiclides podalirius</name>
    <name type="common">scarce swallowtail</name>
    <dbReference type="NCBI Taxonomy" id="110791"/>
    <lineage>
        <taxon>Eukaryota</taxon>
        <taxon>Metazoa</taxon>
        <taxon>Ecdysozoa</taxon>
        <taxon>Arthropoda</taxon>
        <taxon>Hexapoda</taxon>
        <taxon>Insecta</taxon>
        <taxon>Pterygota</taxon>
        <taxon>Neoptera</taxon>
        <taxon>Endopterygota</taxon>
        <taxon>Lepidoptera</taxon>
        <taxon>Glossata</taxon>
        <taxon>Ditrysia</taxon>
        <taxon>Papilionoidea</taxon>
        <taxon>Papilionidae</taxon>
        <taxon>Papilioninae</taxon>
        <taxon>Iphiclides</taxon>
    </lineage>
</organism>
<dbReference type="InterPro" id="IPR012923">
    <property type="entry name" value="Csm3"/>
</dbReference>
<evidence type="ECO:0000313" key="10">
    <source>
        <dbReference type="Proteomes" id="UP000837857"/>
    </source>
</evidence>
<dbReference type="PANTHER" id="PTHR13220:SF11">
    <property type="entry name" value="TIMELESS-INTERACTING PROTEIN"/>
    <property type="match status" value="1"/>
</dbReference>
<dbReference type="Pfam" id="PF07962">
    <property type="entry name" value="Swi3"/>
    <property type="match status" value="1"/>
</dbReference>
<feature type="compositionally biased region" description="Basic and acidic residues" evidence="7">
    <location>
        <begin position="20"/>
        <end position="38"/>
    </location>
</feature>
<keyword evidence="3 6" id="KW-0227">DNA damage</keyword>
<evidence type="ECO:0000313" key="9">
    <source>
        <dbReference type="EMBL" id="CAH2058359.1"/>
    </source>
</evidence>
<evidence type="ECO:0000256" key="6">
    <source>
        <dbReference type="RuleBase" id="RU366049"/>
    </source>
</evidence>
<dbReference type="PANTHER" id="PTHR13220">
    <property type="entry name" value="TIMELESS INTERACTING-RELATED"/>
    <property type="match status" value="1"/>
</dbReference>
<feature type="compositionally biased region" description="Acidic residues" evidence="7">
    <location>
        <begin position="39"/>
        <end position="49"/>
    </location>
</feature>
<evidence type="ECO:0000256" key="4">
    <source>
        <dbReference type="ARBA" id="ARBA00023242"/>
    </source>
</evidence>
<accession>A0ABN8IMK7</accession>
<keyword evidence="4 6" id="KW-0539">Nucleus</keyword>
<name>A0ABN8IMK7_9NEOP</name>